<organism evidence="1 2">
    <name type="scientific">Pluteus cervinus</name>
    <dbReference type="NCBI Taxonomy" id="181527"/>
    <lineage>
        <taxon>Eukaryota</taxon>
        <taxon>Fungi</taxon>
        <taxon>Dikarya</taxon>
        <taxon>Basidiomycota</taxon>
        <taxon>Agaricomycotina</taxon>
        <taxon>Agaricomycetes</taxon>
        <taxon>Agaricomycetidae</taxon>
        <taxon>Agaricales</taxon>
        <taxon>Pluteineae</taxon>
        <taxon>Pluteaceae</taxon>
        <taxon>Pluteus</taxon>
    </lineage>
</organism>
<dbReference type="EMBL" id="ML208265">
    <property type="protein sequence ID" value="TFK74969.1"/>
    <property type="molecule type" value="Genomic_DNA"/>
</dbReference>
<protein>
    <submittedName>
        <fullName evidence="1">ARM repeat-containing protein</fullName>
    </submittedName>
</protein>
<evidence type="ECO:0000313" key="2">
    <source>
        <dbReference type="Proteomes" id="UP000308600"/>
    </source>
</evidence>
<keyword evidence="2" id="KW-1185">Reference proteome</keyword>
<gene>
    <name evidence="1" type="ORF">BDN72DRAFT_868331</name>
</gene>
<sequence>MEATERLVRTWMASGRDEEVNDLVAAIESDQTTLLNLVKALGEYLTSEEDKDRTKGVELLSAVIKKCPAEKLNRQSVRVLTTFYCSKLDDIHTIIPALQGLHSLSGSPNFTSVEATTVVKGFFSHVTMKALTQSVRFVVYSTIDTIIANHREALKGLDTEFINGYLALADGEKDPRNLLVAFAIERVIILEFDISKHVESFYNITFAYFPITFRPPPNDPYGITSEDLREALRGCLTATPLFGIMAMDLFLEKLNAGSPAIKRDTLQTLAICFPVYGPATAHSFSRKLWNSLKLEIFQPVDAETQGEALKAFKVLIDTLYSEETVDIIDLTGLAKDACEECIQILKEPEKTQAKHAIKVLCTFVATTPSVAKYAISQTVPHLVQLFRSPDEVLTRPATVVLLAEVITASRDVSKLQNSDTDTLLGPFQDDILAVLAAGLKVSGSEKGALQGLLPLASAPSVLSDEEIGFVVHCITEFIQASVDSAVSSRDEALELLGTISGSNHQHVSSQTLPILFSSLPDHPPPRDDSASRQKYWLSLQSLKKLCRHSELFETLVIRLTTKLDLIWPTTFESETEPAAAYAHAILKTLGQTLSIKVEQRHPDVAKYVDRLLPRLFNLVLSTVLSTPDRRVDQRILDVTAQIITLVVQVLPPSRQQSYANNAFGALLTGNINQIANGHKIIPEGVKFHPLDKSASANQKDLILLFGAAVVPIEEEVSIPVPDLSQFLQSLVVWHYSHADEEAQKIAVEHMIASIVNKHVDQLQDFLTANLNAFWQQEIQDPSKTLSHRQRAIVTWSWISKALVVRSHPLANDFIDHLFDLFGEEGINWAAAKALGQIGSGDEVLTKKNHCIVKVLHAQRYVAKVLPRIIAGAKDANERTRQTAHLVALTSLIKSIPRAAYAQELPSLIPLLLRGLELPDPEIRVNVIGTFQAAAEGDPSEQSIVEEHALTLVSSMLKNCMVDQMPAMPVRIAALKYLGVLPSIVRYNILHPQKSHVVRELGKVLDDPKRVVRKEAVDARFTYSG</sequence>
<proteinExistence type="predicted"/>
<accession>A0ACD3BBF0</accession>
<evidence type="ECO:0000313" key="1">
    <source>
        <dbReference type="EMBL" id="TFK74969.1"/>
    </source>
</evidence>
<name>A0ACD3BBF0_9AGAR</name>
<dbReference type="Proteomes" id="UP000308600">
    <property type="component" value="Unassembled WGS sequence"/>
</dbReference>
<reference evidence="1 2" key="1">
    <citation type="journal article" date="2019" name="Nat. Ecol. Evol.">
        <title>Megaphylogeny resolves global patterns of mushroom evolution.</title>
        <authorList>
            <person name="Varga T."/>
            <person name="Krizsan K."/>
            <person name="Foldi C."/>
            <person name="Dima B."/>
            <person name="Sanchez-Garcia M."/>
            <person name="Sanchez-Ramirez S."/>
            <person name="Szollosi G.J."/>
            <person name="Szarkandi J.G."/>
            <person name="Papp V."/>
            <person name="Albert L."/>
            <person name="Andreopoulos W."/>
            <person name="Angelini C."/>
            <person name="Antonin V."/>
            <person name="Barry K.W."/>
            <person name="Bougher N.L."/>
            <person name="Buchanan P."/>
            <person name="Buyck B."/>
            <person name="Bense V."/>
            <person name="Catcheside P."/>
            <person name="Chovatia M."/>
            <person name="Cooper J."/>
            <person name="Damon W."/>
            <person name="Desjardin D."/>
            <person name="Finy P."/>
            <person name="Geml J."/>
            <person name="Haridas S."/>
            <person name="Hughes K."/>
            <person name="Justo A."/>
            <person name="Karasinski D."/>
            <person name="Kautmanova I."/>
            <person name="Kiss B."/>
            <person name="Kocsube S."/>
            <person name="Kotiranta H."/>
            <person name="LaButti K.M."/>
            <person name="Lechner B.E."/>
            <person name="Liimatainen K."/>
            <person name="Lipzen A."/>
            <person name="Lukacs Z."/>
            <person name="Mihaltcheva S."/>
            <person name="Morgado L.N."/>
            <person name="Niskanen T."/>
            <person name="Noordeloos M.E."/>
            <person name="Ohm R.A."/>
            <person name="Ortiz-Santana B."/>
            <person name="Ovrebo C."/>
            <person name="Racz N."/>
            <person name="Riley R."/>
            <person name="Savchenko A."/>
            <person name="Shiryaev A."/>
            <person name="Soop K."/>
            <person name="Spirin V."/>
            <person name="Szebenyi C."/>
            <person name="Tomsovsky M."/>
            <person name="Tulloss R.E."/>
            <person name="Uehling J."/>
            <person name="Grigoriev I.V."/>
            <person name="Vagvolgyi C."/>
            <person name="Papp T."/>
            <person name="Martin F.M."/>
            <person name="Miettinen O."/>
            <person name="Hibbett D.S."/>
            <person name="Nagy L.G."/>
        </authorList>
    </citation>
    <scope>NUCLEOTIDE SEQUENCE [LARGE SCALE GENOMIC DNA]</scope>
    <source>
        <strain evidence="1 2">NL-1719</strain>
    </source>
</reference>